<dbReference type="GO" id="GO:0006890">
    <property type="term" value="P:retrograde vesicle-mediated transport, Golgi to endoplasmic reticulum"/>
    <property type="evidence" value="ECO:0007669"/>
    <property type="project" value="InterPro"/>
</dbReference>
<evidence type="ECO:0000313" key="16">
    <source>
        <dbReference type="EMBL" id="GJQ14923.1"/>
    </source>
</evidence>
<feature type="transmembrane region" description="Helical" evidence="13">
    <location>
        <begin position="199"/>
        <end position="216"/>
    </location>
</feature>
<evidence type="ECO:0000256" key="1">
    <source>
        <dbReference type="ARBA" id="ARBA00004163"/>
    </source>
</evidence>
<evidence type="ECO:0000256" key="10">
    <source>
        <dbReference type="ARBA" id="ARBA00023054"/>
    </source>
</evidence>
<dbReference type="InterPro" id="IPR011012">
    <property type="entry name" value="Longin-like_dom_sf"/>
</dbReference>
<accession>A0A9C7Q1T7</accession>
<dbReference type="Pfam" id="PF00957">
    <property type="entry name" value="Synaptobrevin"/>
    <property type="match status" value="1"/>
</dbReference>
<evidence type="ECO:0000256" key="11">
    <source>
        <dbReference type="ARBA" id="ARBA00023136"/>
    </source>
</evidence>
<dbReference type="EMBL" id="BQMJ01000062">
    <property type="protein sequence ID" value="GJQ14923.1"/>
    <property type="molecule type" value="Genomic_DNA"/>
</dbReference>
<feature type="domain" description="Longin" evidence="14">
    <location>
        <begin position="6"/>
        <end position="122"/>
    </location>
</feature>
<evidence type="ECO:0000259" key="14">
    <source>
        <dbReference type="PROSITE" id="PS50859"/>
    </source>
</evidence>
<sequence length="217" mass="25596">MPKFTLISRQSDALPLAESMIEENEPYGDELGDYKKQAKTIVRQLSKSVSPESMMTIDCGYFVYHYVLVDGVIYLTFTEKAYPRRLAFDFLDEISKEFRTVYGSQVTTATRPYEFIRFDSFLQKTKKLYENTRTQRNITKLQQELKDVQHIMTKNIHQVLERGEKLENISFLSSRLVSESKRYVKKTAYMHQLLTYRQYGSVAVVILIVLVLFWFFK</sequence>
<evidence type="ECO:0000256" key="12">
    <source>
        <dbReference type="PROSITE-ProRule" id="PRU00290"/>
    </source>
</evidence>
<feature type="domain" description="V-SNARE coiled-coil homology" evidence="15">
    <location>
        <begin position="137"/>
        <end position="197"/>
    </location>
</feature>
<keyword evidence="9" id="KW-0333">Golgi apparatus</keyword>
<evidence type="ECO:0000256" key="5">
    <source>
        <dbReference type="ARBA" id="ARBA00022692"/>
    </source>
</evidence>
<dbReference type="PANTHER" id="PTHR45837">
    <property type="entry name" value="VESICLE-TRAFFICKING PROTEIN SEC22B"/>
    <property type="match status" value="1"/>
</dbReference>
<dbReference type="GO" id="GO:0005789">
    <property type="term" value="C:endoplasmic reticulum membrane"/>
    <property type="evidence" value="ECO:0007669"/>
    <property type="project" value="UniProtKB-SubCell"/>
</dbReference>
<dbReference type="GO" id="GO:0006888">
    <property type="term" value="P:endoplasmic reticulum to Golgi vesicle-mediated transport"/>
    <property type="evidence" value="ECO:0007669"/>
    <property type="project" value="InterPro"/>
</dbReference>
<dbReference type="PROSITE" id="PS50892">
    <property type="entry name" value="V_SNARE"/>
    <property type="match status" value="1"/>
</dbReference>
<keyword evidence="10 12" id="KW-0175">Coiled coil</keyword>
<reference evidence="16" key="2">
    <citation type="submission" date="2022-01" db="EMBL/GenBank/DDBJ databases">
        <authorList>
            <person name="Hirooka S."/>
            <person name="Miyagishima S.Y."/>
        </authorList>
    </citation>
    <scope>NUCLEOTIDE SEQUENCE</scope>
    <source>
        <strain evidence="16">NBRC 102759</strain>
    </source>
</reference>
<dbReference type="SMART" id="SM01270">
    <property type="entry name" value="Longin"/>
    <property type="match status" value="1"/>
</dbReference>
<keyword evidence="8 13" id="KW-1133">Transmembrane helix</keyword>
<evidence type="ECO:0000256" key="7">
    <source>
        <dbReference type="ARBA" id="ARBA00022927"/>
    </source>
</evidence>
<evidence type="ECO:0000256" key="6">
    <source>
        <dbReference type="ARBA" id="ARBA00022824"/>
    </source>
</evidence>
<dbReference type="SUPFAM" id="SSF58038">
    <property type="entry name" value="SNARE fusion complex"/>
    <property type="match status" value="1"/>
</dbReference>
<dbReference type="SUPFAM" id="SSF64356">
    <property type="entry name" value="SNARE-like"/>
    <property type="match status" value="1"/>
</dbReference>
<evidence type="ECO:0000256" key="13">
    <source>
        <dbReference type="SAM" id="Phobius"/>
    </source>
</evidence>
<dbReference type="Pfam" id="PF13774">
    <property type="entry name" value="Longin"/>
    <property type="match status" value="1"/>
</dbReference>
<dbReference type="Gene3D" id="3.30.450.50">
    <property type="entry name" value="Longin domain"/>
    <property type="match status" value="1"/>
</dbReference>
<name>A0A9C7Q1T7_9RHOD</name>
<evidence type="ECO:0000256" key="4">
    <source>
        <dbReference type="ARBA" id="ARBA00022448"/>
    </source>
</evidence>
<keyword evidence="4" id="KW-0813">Transport</keyword>
<dbReference type="Proteomes" id="UP001061958">
    <property type="component" value="Unassembled WGS sequence"/>
</dbReference>
<dbReference type="GO" id="GO:0015031">
    <property type="term" value="P:protein transport"/>
    <property type="evidence" value="ECO:0007669"/>
    <property type="project" value="UniProtKB-KW"/>
</dbReference>
<dbReference type="InterPro" id="IPR042855">
    <property type="entry name" value="V_SNARE_CC"/>
</dbReference>
<keyword evidence="7" id="KW-0653">Protein transport</keyword>
<keyword evidence="11 13" id="KW-0472">Membrane</keyword>
<comment type="subcellular location">
    <subcellularLocation>
        <location evidence="1">Endoplasmic reticulum membrane</location>
        <topology evidence="1">Single-pass type IV membrane protein</topology>
    </subcellularLocation>
    <subcellularLocation>
        <location evidence="2">Golgi apparatus membrane</location>
    </subcellularLocation>
</comment>
<evidence type="ECO:0000256" key="3">
    <source>
        <dbReference type="ARBA" id="ARBA00008025"/>
    </source>
</evidence>
<proteinExistence type="inferred from homology"/>
<dbReference type="OrthoDB" id="1719357at2759"/>
<reference evidence="16" key="1">
    <citation type="journal article" date="2022" name="Proc. Natl. Acad. Sci. U.S.A.">
        <title>Life cycle and functional genomics of the unicellular red alga Galdieria for elucidating algal and plant evolution and industrial use.</title>
        <authorList>
            <person name="Hirooka S."/>
            <person name="Itabashi T."/>
            <person name="Ichinose T.M."/>
            <person name="Onuma R."/>
            <person name="Fujiwara T."/>
            <person name="Yamashita S."/>
            <person name="Jong L.W."/>
            <person name="Tomita R."/>
            <person name="Iwane A.H."/>
            <person name="Miyagishima S.Y."/>
        </authorList>
    </citation>
    <scope>NUCLEOTIDE SEQUENCE</scope>
    <source>
        <strain evidence="16">NBRC 102759</strain>
    </source>
</reference>
<protein>
    <submittedName>
        <fullName evidence="16">Uncharacterized protein</fullName>
    </submittedName>
</protein>
<dbReference type="PROSITE" id="PS50859">
    <property type="entry name" value="LONGIN"/>
    <property type="match status" value="1"/>
</dbReference>
<dbReference type="GO" id="GO:0005484">
    <property type="term" value="F:SNAP receptor activity"/>
    <property type="evidence" value="ECO:0007669"/>
    <property type="project" value="InterPro"/>
</dbReference>
<keyword evidence="17" id="KW-1185">Reference proteome</keyword>
<keyword evidence="5 13" id="KW-0812">Transmembrane</keyword>
<evidence type="ECO:0000313" key="17">
    <source>
        <dbReference type="Proteomes" id="UP001061958"/>
    </source>
</evidence>
<evidence type="ECO:0000256" key="2">
    <source>
        <dbReference type="ARBA" id="ARBA00004394"/>
    </source>
</evidence>
<comment type="similarity">
    <text evidence="3">Belongs to the synaptobrevin family.</text>
</comment>
<organism evidence="16 17">
    <name type="scientific">Galdieria partita</name>
    <dbReference type="NCBI Taxonomy" id="83374"/>
    <lineage>
        <taxon>Eukaryota</taxon>
        <taxon>Rhodophyta</taxon>
        <taxon>Bangiophyceae</taxon>
        <taxon>Galdieriales</taxon>
        <taxon>Galdieriaceae</taxon>
        <taxon>Galdieria</taxon>
    </lineage>
</organism>
<dbReference type="InterPro" id="IPR010908">
    <property type="entry name" value="Longin_dom"/>
</dbReference>
<dbReference type="Gene3D" id="1.20.5.110">
    <property type="match status" value="1"/>
</dbReference>
<evidence type="ECO:0000256" key="8">
    <source>
        <dbReference type="ARBA" id="ARBA00022989"/>
    </source>
</evidence>
<comment type="caution">
    <text evidence="16">The sequence shown here is derived from an EMBL/GenBank/DDBJ whole genome shotgun (WGS) entry which is preliminary data.</text>
</comment>
<dbReference type="GO" id="GO:0000139">
    <property type="term" value="C:Golgi membrane"/>
    <property type="evidence" value="ECO:0007669"/>
    <property type="project" value="UniProtKB-SubCell"/>
</dbReference>
<gene>
    <name evidence="16" type="ORF">GpartN1_g6714.t1</name>
</gene>
<keyword evidence="6" id="KW-0256">Endoplasmic reticulum</keyword>
<evidence type="ECO:0000256" key="9">
    <source>
        <dbReference type="ARBA" id="ARBA00023034"/>
    </source>
</evidence>
<dbReference type="InterPro" id="IPR044565">
    <property type="entry name" value="Sec22"/>
</dbReference>
<dbReference type="CDD" id="cd14824">
    <property type="entry name" value="Longin"/>
    <property type="match status" value="1"/>
</dbReference>
<dbReference type="AlphaFoldDB" id="A0A9C7Q1T7"/>
<evidence type="ECO:0000259" key="15">
    <source>
        <dbReference type="PROSITE" id="PS50892"/>
    </source>
</evidence>